<dbReference type="Proteomes" id="UP001174934">
    <property type="component" value="Unassembled WGS sequence"/>
</dbReference>
<evidence type="ECO:0000256" key="2">
    <source>
        <dbReference type="ARBA" id="ARBA00008860"/>
    </source>
</evidence>
<proteinExistence type="inferred from homology"/>
<dbReference type="Pfam" id="PF10501">
    <property type="entry name" value="Ribosomal_L50"/>
    <property type="match status" value="1"/>
</dbReference>
<dbReference type="InterPro" id="IPR018305">
    <property type="entry name" value="Ribosomal_m50"/>
</dbReference>
<accession>A0AA39WHS3</accession>
<dbReference type="AlphaFoldDB" id="A0AA39WHS3"/>
<evidence type="ECO:0000256" key="1">
    <source>
        <dbReference type="ARBA" id="ARBA00004173"/>
    </source>
</evidence>
<name>A0AA39WHS3_9PEZI</name>
<reference evidence="8" key="1">
    <citation type="submission" date="2023-06" db="EMBL/GenBank/DDBJ databases">
        <title>Genome-scale phylogeny and comparative genomics of the fungal order Sordariales.</title>
        <authorList>
            <consortium name="Lawrence Berkeley National Laboratory"/>
            <person name="Hensen N."/>
            <person name="Bonometti L."/>
            <person name="Westerberg I."/>
            <person name="Brannstrom I.O."/>
            <person name="Guillou S."/>
            <person name="Cros-Aarteil S."/>
            <person name="Calhoun S."/>
            <person name="Haridas S."/>
            <person name="Kuo A."/>
            <person name="Mondo S."/>
            <person name="Pangilinan J."/>
            <person name="Riley R."/>
            <person name="LaButti K."/>
            <person name="Andreopoulos B."/>
            <person name="Lipzen A."/>
            <person name="Chen C."/>
            <person name="Yanf M."/>
            <person name="Daum C."/>
            <person name="Ng V."/>
            <person name="Clum A."/>
            <person name="Steindorff A."/>
            <person name="Ohm R."/>
            <person name="Martin F."/>
            <person name="Silar P."/>
            <person name="Natvig D."/>
            <person name="Lalanne C."/>
            <person name="Gautier V."/>
            <person name="Ament-velasquez S.L."/>
            <person name="Kruys A."/>
            <person name="Hutchinson M.I."/>
            <person name="Powell A.J."/>
            <person name="Barry K."/>
            <person name="Miller A.N."/>
            <person name="Grigoriev I.V."/>
            <person name="Debuchy R."/>
            <person name="Gladieux P."/>
            <person name="Thoren M.H."/>
            <person name="Johannesson H."/>
        </authorList>
    </citation>
    <scope>NUCLEOTIDE SEQUENCE</scope>
    <source>
        <strain evidence="8">SMH3391-2</strain>
    </source>
</reference>
<evidence type="ECO:0000256" key="6">
    <source>
        <dbReference type="ARBA" id="ARBA00035183"/>
    </source>
</evidence>
<feature type="compositionally biased region" description="Low complexity" evidence="7">
    <location>
        <begin position="8"/>
        <end position="27"/>
    </location>
</feature>
<protein>
    <recommendedName>
        <fullName evidence="6">Large ribosomal subunit protein mL50</fullName>
    </recommendedName>
</protein>
<keyword evidence="5" id="KW-0687">Ribonucleoprotein</keyword>
<evidence type="ECO:0000313" key="9">
    <source>
        <dbReference type="Proteomes" id="UP001174934"/>
    </source>
</evidence>
<evidence type="ECO:0000256" key="5">
    <source>
        <dbReference type="ARBA" id="ARBA00023274"/>
    </source>
</evidence>
<organism evidence="8 9">
    <name type="scientific">Bombardia bombarda</name>
    <dbReference type="NCBI Taxonomy" id="252184"/>
    <lineage>
        <taxon>Eukaryota</taxon>
        <taxon>Fungi</taxon>
        <taxon>Dikarya</taxon>
        <taxon>Ascomycota</taxon>
        <taxon>Pezizomycotina</taxon>
        <taxon>Sordariomycetes</taxon>
        <taxon>Sordariomycetidae</taxon>
        <taxon>Sordariales</taxon>
        <taxon>Lasiosphaeriaceae</taxon>
        <taxon>Bombardia</taxon>
    </lineage>
</organism>
<keyword evidence="4" id="KW-0496">Mitochondrion</keyword>
<comment type="similarity">
    <text evidence="2">Belongs to the mitochondrion-specific ribosomal protein mL50 family.</text>
</comment>
<evidence type="ECO:0000313" key="8">
    <source>
        <dbReference type="EMBL" id="KAK0615612.1"/>
    </source>
</evidence>
<comment type="subcellular location">
    <subcellularLocation>
        <location evidence="1">Mitochondrion</location>
    </subcellularLocation>
</comment>
<evidence type="ECO:0000256" key="3">
    <source>
        <dbReference type="ARBA" id="ARBA00022980"/>
    </source>
</evidence>
<dbReference type="EMBL" id="JAULSR010000006">
    <property type="protein sequence ID" value="KAK0615612.1"/>
    <property type="molecule type" value="Genomic_DNA"/>
</dbReference>
<dbReference type="GO" id="GO:0005739">
    <property type="term" value="C:mitochondrion"/>
    <property type="evidence" value="ECO:0007669"/>
    <property type="project" value="UniProtKB-SubCell"/>
</dbReference>
<evidence type="ECO:0000256" key="7">
    <source>
        <dbReference type="SAM" id="MobiDB-lite"/>
    </source>
</evidence>
<keyword evidence="9" id="KW-1185">Reference proteome</keyword>
<keyword evidence="3" id="KW-0689">Ribosomal protein</keyword>
<dbReference type="GO" id="GO:1990904">
    <property type="term" value="C:ribonucleoprotein complex"/>
    <property type="evidence" value="ECO:0007669"/>
    <property type="project" value="UniProtKB-KW"/>
</dbReference>
<dbReference type="GO" id="GO:0005840">
    <property type="term" value="C:ribosome"/>
    <property type="evidence" value="ECO:0007669"/>
    <property type="project" value="UniProtKB-KW"/>
</dbReference>
<evidence type="ECO:0000256" key="4">
    <source>
        <dbReference type="ARBA" id="ARBA00023128"/>
    </source>
</evidence>
<sequence>MRRLPRISSSASALAPSVSTSSSSSASLRTATCIAPASQTSQLSATRSQAWQSKLHAQRRCLSTTAPRRALETVSDTTDDSYLLDEDNDRTRKPEIKTDLVYPRGIKAVPRDADITDPDYKPAESGELLEEVGGLANWWDDPSHWGSSNRYLGFGPREKVTDPAMLEVLARRAVIEALAIKQFADLRAHKLATFTPAVAKEQELLITEIRLVPGEDGAAVLKRQSDYTRVWAGVKKAGVVISEESEKTVSESSQLDITEARELVKRWNPRWKQALLKDLAVKFYAAKRIQRLTGHVIPDAKLVGSISVGSLVAHLTKPPKAKKLTEELEVRGQLPALPNVTLYPRRVTPVDKQKMVGRWKLITAELEKRELPVIGTGGYGKSVETKWADGN</sequence>
<feature type="region of interest" description="Disordered" evidence="7">
    <location>
        <begin position="1"/>
        <end position="27"/>
    </location>
</feature>
<comment type="caution">
    <text evidence="8">The sequence shown here is derived from an EMBL/GenBank/DDBJ whole genome shotgun (WGS) entry which is preliminary data.</text>
</comment>
<gene>
    <name evidence="8" type="ORF">B0T17DRAFT_497232</name>
</gene>